<dbReference type="Proteomes" id="UP000077755">
    <property type="component" value="Chromosome 3"/>
</dbReference>
<dbReference type="AlphaFoldDB" id="A0A161WVM1"/>
<dbReference type="EMBL" id="LNRQ01000003">
    <property type="protein sequence ID" value="KZN02745.1"/>
    <property type="molecule type" value="Genomic_DNA"/>
</dbReference>
<keyword evidence="3" id="KW-1185">Reference proteome</keyword>
<dbReference type="Gramene" id="KZN02745">
    <property type="protein sequence ID" value="KZN02745"/>
    <property type="gene ID" value="DCAR_011500"/>
</dbReference>
<evidence type="ECO:0000313" key="2">
    <source>
        <dbReference type="EMBL" id="WOG93717.1"/>
    </source>
</evidence>
<sequence length="158" mass="17552">MSTCTPSVCPPPSVWGLGMLRYGYHSCKKIIRVINMWDNFSSSTPFEAVTNFLLLDTEFKYAVTMMEVLVPEHRTYVICNACTGIQNSGEENNYCAQCGRTNCTTIQKQLIPVLVTDGEVLAKPLITGKALKQLTECTSKITSIITTWPGTCTRFPRA</sequence>
<organism evidence="1">
    <name type="scientific">Daucus carota subsp. sativus</name>
    <name type="common">Carrot</name>
    <dbReference type="NCBI Taxonomy" id="79200"/>
    <lineage>
        <taxon>Eukaryota</taxon>
        <taxon>Viridiplantae</taxon>
        <taxon>Streptophyta</taxon>
        <taxon>Embryophyta</taxon>
        <taxon>Tracheophyta</taxon>
        <taxon>Spermatophyta</taxon>
        <taxon>Magnoliopsida</taxon>
        <taxon>eudicotyledons</taxon>
        <taxon>Gunneridae</taxon>
        <taxon>Pentapetalae</taxon>
        <taxon>asterids</taxon>
        <taxon>campanulids</taxon>
        <taxon>Apiales</taxon>
        <taxon>Apiaceae</taxon>
        <taxon>Apioideae</taxon>
        <taxon>Scandiceae</taxon>
        <taxon>Daucinae</taxon>
        <taxon>Daucus</taxon>
        <taxon>Daucus sect. Daucus</taxon>
    </lineage>
</organism>
<protein>
    <recommendedName>
        <fullName evidence="4">Replication factor A C-terminal domain-containing protein</fullName>
    </recommendedName>
</protein>
<gene>
    <name evidence="1" type="ORF">DCAR_011500</name>
    <name evidence="2" type="ORF">DCAR_0313004</name>
</gene>
<evidence type="ECO:0000313" key="3">
    <source>
        <dbReference type="Proteomes" id="UP000077755"/>
    </source>
</evidence>
<reference evidence="1" key="1">
    <citation type="journal article" date="2016" name="Nat. Genet.">
        <title>A high-quality carrot genome assembly provides new insights into carotenoid accumulation and asterid genome evolution.</title>
        <authorList>
            <person name="Iorizzo M."/>
            <person name="Ellison S."/>
            <person name="Senalik D."/>
            <person name="Zeng P."/>
            <person name="Satapoomin P."/>
            <person name="Huang J."/>
            <person name="Bowman M."/>
            <person name="Iovene M."/>
            <person name="Sanseverino W."/>
            <person name="Cavagnaro P."/>
            <person name="Yildiz M."/>
            <person name="Macko-Podgorni A."/>
            <person name="Moranska E."/>
            <person name="Grzebelus E."/>
            <person name="Grzebelus D."/>
            <person name="Ashrafi H."/>
            <person name="Zheng Z."/>
            <person name="Cheng S."/>
            <person name="Spooner D."/>
            <person name="Van Deynze A."/>
            <person name="Simon P."/>
        </authorList>
    </citation>
    <scope>NUCLEOTIDE SEQUENCE [LARGE SCALE GENOMIC DNA]</scope>
    <source>
        <tissue evidence="1">Leaf</tissue>
    </source>
</reference>
<reference evidence="2" key="2">
    <citation type="submission" date="2022-03" db="EMBL/GenBank/DDBJ databases">
        <title>Draft title - Genomic analysis of global carrot germplasm unveils the trajectory of domestication and the origin of high carotenoid orange carrot.</title>
        <authorList>
            <person name="Iorizzo M."/>
            <person name="Ellison S."/>
            <person name="Senalik D."/>
            <person name="Macko-Podgorni A."/>
            <person name="Grzebelus D."/>
            <person name="Bostan H."/>
            <person name="Rolling W."/>
            <person name="Curaba J."/>
            <person name="Simon P."/>
        </authorList>
    </citation>
    <scope>NUCLEOTIDE SEQUENCE</scope>
    <source>
        <tissue evidence="2">Leaf</tissue>
    </source>
</reference>
<proteinExistence type="predicted"/>
<evidence type="ECO:0000313" key="1">
    <source>
        <dbReference type="EMBL" id="KZN02745.1"/>
    </source>
</evidence>
<dbReference type="EMBL" id="CP093345">
    <property type="protein sequence ID" value="WOG93717.1"/>
    <property type="molecule type" value="Genomic_DNA"/>
</dbReference>
<evidence type="ECO:0008006" key="4">
    <source>
        <dbReference type="Google" id="ProtNLM"/>
    </source>
</evidence>
<accession>A0A161WVM1</accession>
<name>A0A161WVM1_DAUCS</name>